<reference evidence="1 2" key="1">
    <citation type="submission" date="2019-03" db="EMBL/GenBank/DDBJ databases">
        <title>First draft genome of Liparis tanakae, snailfish: a comprehensive survey of snailfish specific genes.</title>
        <authorList>
            <person name="Kim W."/>
            <person name="Song I."/>
            <person name="Jeong J.-H."/>
            <person name="Kim D."/>
            <person name="Kim S."/>
            <person name="Ryu S."/>
            <person name="Song J.Y."/>
            <person name="Lee S.K."/>
        </authorList>
    </citation>
    <scope>NUCLEOTIDE SEQUENCE [LARGE SCALE GENOMIC DNA]</scope>
    <source>
        <tissue evidence="1">Muscle</tissue>
    </source>
</reference>
<accession>A0A4Z2JC25</accession>
<keyword evidence="2" id="KW-1185">Reference proteome</keyword>
<dbReference type="AlphaFoldDB" id="A0A4Z2JC25"/>
<dbReference type="EMBL" id="SRLO01000010">
    <property type="protein sequence ID" value="TNN87557.1"/>
    <property type="molecule type" value="Genomic_DNA"/>
</dbReference>
<comment type="caution">
    <text evidence="1">The sequence shown here is derived from an EMBL/GenBank/DDBJ whole genome shotgun (WGS) entry which is preliminary data.</text>
</comment>
<evidence type="ECO:0000313" key="1">
    <source>
        <dbReference type="EMBL" id="TNN87557.1"/>
    </source>
</evidence>
<sequence length="180" mass="19688">MGLVQTKRVAVKSWEWGVSHRVPLAGLGPLSACHRQETEVVETGTGRTQTAATLGTHEGAVLFCPPAFTSRSPSLNTPETQSRGREIPRHVDEERTEVWRGLIFLAADRAGPRPNPCSVALNVRMKTKHSQGAPCPICKRPGTVAVMRHQLLPLGATTAVRAYRLPPRREHRDLHTSAAI</sequence>
<protein>
    <submittedName>
        <fullName evidence="1">Uncharacterized protein</fullName>
    </submittedName>
</protein>
<proteinExistence type="predicted"/>
<evidence type="ECO:0000313" key="2">
    <source>
        <dbReference type="Proteomes" id="UP000314294"/>
    </source>
</evidence>
<dbReference type="Proteomes" id="UP000314294">
    <property type="component" value="Unassembled WGS sequence"/>
</dbReference>
<organism evidence="1 2">
    <name type="scientific">Liparis tanakae</name>
    <name type="common">Tanaka's snailfish</name>
    <dbReference type="NCBI Taxonomy" id="230148"/>
    <lineage>
        <taxon>Eukaryota</taxon>
        <taxon>Metazoa</taxon>
        <taxon>Chordata</taxon>
        <taxon>Craniata</taxon>
        <taxon>Vertebrata</taxon>
        <taxon>Euteleostomi</taxon>
        <taxon>Actinopterygii</taxon>
        <taxon>Neopterygii</taxon>
        <taxon>Teleostei</taxon>
        <taxon>Neoteleostei</taxon>
        <taxon>Acanthomorphata</taxon>
        <taxon>Eupercaria</taxon>
        <taxon>Perciformes</taxon>
        <taxon>Cottioidei</taxon>
        <taxon>Cottales</taxon>
        <taxon>Liparidae</taxon>
        <taxon>Liparis</taxon>
    </lineage>
</organism>
<name>A0A4Z2JC25_9TELE</name>
<gene>
    <name evidence="1" type="ORF">EYF80_002274</name>
</gene>